<evidence type="ECO:0000259" key="2">
    <source>
        <dbReference type="PROSITE" id="PS51898"/>
    </source>
</evidence>
<dbReference type="PANTHER" id="PTHR30349">
    <property type="entry name" value="PHAGE INTEGRASE-RELATED"/>
    <property type="match status" value="1"/>
</dbReference>
<dbReference type="InterPro" id="IPR002104">
    <property type="entry name" value="Integrase_catalytic"/>
</dbReference>
<dbReference type="PROSITE" id="PS51898">
    <property type="entry name" value="TYR_RECOMBINASE"/>
    <property type="match status" value="1"/>
</dbReference>
<reference evidence="4" key="1">
    <citation type="journal article" date="2015" name="Genome Announc.">
        <title>Draft Genome Sequence of an Anaerobic Ammonium-Oxidizing Bacterium, "Candidatus Brocadia sinica".</title>
        <authorList>
            <person name="Oshiki M."/>
            <person name="Shinyako-Hata K."/>
            <person name="Satoh H."/>
            <person name="Okabe S."/>
        </authorList>
    </citation>
    <scope>NUCLEOTIDE SEQUENCE [LARGE SCALE GENOMIC DNA]</scope>
    <source>
        <strain evidence="4">JPN1</strain>
    </source>
</reference>
<dbReference type="Proteomes" id="UP000032309">
    <property type="component" value="Unassembled WGS sequence"/>
</dbReference>
<comment type="caution">
    <text evidence="3">The sequence shown here is derived from an EMBL/GenBank/DDBJ whole genome shotgun (WGS) entry which is preliminary data.</text>
</comment>
<evidence type="ECO:0000313" key="3">
    <source>
        <dbReference type="EMBL" id="GAN34585.1"/>
    </source>
</evidence>
<accession>A0ABQ0K0P7</accession>
<dbReference type="Pfam" id="PF00589">
    <property type="entry name" value="Phage_integrase"/>
    <property type="match status" value="1"/>
</dbReference>
<dbReference type="InterPro" id="IPR011010">
    <property type="entry name" value="DNA_brk_join_enz"/>
</dbReference>
<proteinExistence type="predicted"/>
<sequence length="137" mass="15821">MLPESLKAPLLEHLEKVKAIHEKDLSEGWGRVQMPGALDRKYPNAPKEWRWQWAFPQETRWKNTKAGEEGRHHTHETILQRAVKEAIRKAGVVKHAGCHTFRHSFATHLLEAGYDIRTIQELLGHKDVSTTWSTPMS</sequence>
<evidence type="ECO:0000313" key="4">
    <source>
        <dbReference type="Proteomes" id="UP000032309"/>
    </source>
</evidence>
<keyword evidence="4" id="KW-1185">Reference proteome</keyword>
<protein>
    <submittedName>
        <fullName evidence="3">Integron integrase</fullName>
    </submittedName>
</protein>
<dbReference type="EMBL" id="BAFN01000001">
    <property type="protein sequence ID" value="GAN34585.1"/>
    <property type="molecule type" value="Genomic_DNA"/>
</dbReference>
<gene>
    <name evidence="3" type="ORF">BROSI_A3123</name>
</gene>
<dbReference type="Gene3D" id="1.10.443.10">
    <property type="entry name" value="Intergrase catalytic core"/>
    <property type="match status" value="1"/>
</dbReference>
<dbReference type="InterPro" id="IPR013762">
    <property type="entry name" value="Integrase-like_cat_sf"/>
</dbReference>
<evidence type="ECO:0000256" key="1">
    <source>
        <dbReference type="ARBA" id="ARBA00023172"/>
    </source>
</evidence>
<keyword evidence="1" id="KW-0233">DNA recombination</keyword>
<dbReference type="PANTHER" id="PTHR30349:SF64">
    <property type="entry name" value="PROPHAGE INTEGRASE INTD-RELATED"/>
    <property type="match status" value="1"/>
</dbReference>
<dbReference type="InterPro" id="IPR050090">
    <property type="entry name" value="Tyrosine_recombinase_XerCD"/>
</dbReference>
<name>A0ABQ0K0P7_9BACT</name>
<organism evidence="3 4">
    <name type="scientific">Candidatus Brocadia sinica JPN1</name>
    <dbReference type="NCBI Taxonomy" id="1197129"/>
    <lineage>
        <taxon>Bacteria</taxon>
        <taxon>Pseudomonadati</taxon>
        <taxon>Planctomycetota</taxon>
        <taxon>Candidatus Brocadiia</taxon>
        <taxon>Candidatus Brocadiales</taxon>
        <taxon>Candidatus Brocadiaceae</taxon>
        <taxon>Candidatus Brocadia</taxon>
    </lineage>
</organism>
<dbReference type="SUPFAM" id="SSF56349">
    <property type="entry name" value="DNA breaking-rejoining enzymes"/>
    <property type="match status" value="1"/>
</dbReference>
<feature type="domain" description="Tyr recombinase" evidence="2">
    <location>
        <begin position="1"/>
        <end position="137"/>
    </location>
</feature>